<evidence type="ECO:0000313" key="1">
    <source>
        <dbReference type="EMBL" id="SEJ34776.1"/>
    </source>
</evidence>
<gene>
    <name evidence="1" type="ORF">SAMN05660742_10655</name>
</gene>
<dbReference type="AlphaFoldDB" id="A0A1H6Y2W6"/>
<evidence type="ECO:0000313" key="2">
    <source>
        <dbReference type="Proteomes" id="UP000199662"/>
    </source>
</evidence>
<reference evidence="1 2" key="1">
    <citation type="submission" date="2016-10" db="EMBL/GenBank/DDBJ databases">
        <authorList>
            <person name="de Groot N.N."/>
        </authorList>
    </citation>
    <scope>NUCLEOTIDE SEQUENCE [LARGE SCALE GENOMIC DNA]</scope>
    <source>
        <strain evidence="1 2">DSM 2179</strain>
    </source>
</reference>
<name>A0A1H6Y2W6_9FIRM</name>
<dbReference type="RefSeq" id="WP_091830611.1">
    <property type="nucleotide sequence ID" value="NZ_FNZK01000006.1"/>
</dbReference>
<dbReference type="Proteomes" id="UP000199662">
    <property type="component" value="Unassembled WGS sequence"/>
</dbReference>
<protein>
    <submittedName>
        <fullName evidence="1">Uncharacterized protein</fullName>
    </submittedName>
</protein>
<dbReference type="Gene3D" id="2.60.120.260">
    <property type="entry name" value="Galactose-binding domain-like"/>
    <property type="match status" value="1"/>
</dbReference>
<organism evidence="1 2">
    <name type="scientific">Propionispira arboris</name>
    <dbReference type="NCBI Taxonomy" id="84035"/>
    <lineage>
        <taxon>Bacteria</taxon>
        <taxon>Bacillati</taxon>
        <taxon>Bacillota</taxon>
        <taxon>Negativicutes</taxon>
        <taxon>Selenomonadales</taxon>
        <taxon>Selenomonadaceae</taxon>
        <taxon>Propionispira</taxon>
    </lineage>
</organism>
<keyword evidence="2" id="KW-1185">Reference proteome</keyword>
<dbReference type="STRING" id="84035.SAMN05660742_10655"/>
<accession>A0A1H6Y2W6</accession>
<dbReference type="EMBL" id="FNZK01000006">
    <property type="protein sequence ID" value="SEJ34776.1"/>
    <property type="molecule type" value="Genomic_DNA"/>
</dbReference>
<proteinExistence type="predicted"/>
<sequence length="209" mass="23542">MATVGDILTAPEAGWKRYKCSDSRFTYTDGTWILDSNYDIIWAIDGKIKFKFVGTKLRILIQGHPNHSGSVDVYIDGTKTVNFSEKTSSDRTSYILACDIQNLSNKEHYVVIEDMDSTANYTFQAIDIDETGDILPHDITDDKKLLRVTLIDSSDHDYQLSSDEISAFVKWYNGHANTDTHAYGLGKKIGTQASTEYVAFEKIISFEVI</sequence>